<proteinExistence type="predicted"/>
<comment type="caution">
    <text evidence="2">The sequence shown here is derived from an EMBL/GenBank/DDBJ whole genome shotgun (WGS) entry which is preliminary data.</text>
</comment>
<name>A0A371B5N8_9SPHN</name>
<feature type="chain" id="PRO_5016596991" evidence="1">
    <location>
        <begin position="24"/>
        <end position="142"/>
    </location>
</feature>
<sequence length="142" mass="14999">MHRFGSFAFACVLISSANVIATAQPSPDAKVAEMIAASKRLTASDKNGCLKPEDASIIVVCGESEDSRRQRVFKDGEIDPDRIIRGEAVSTERAAACVPGTGCIPPFTGGVSMPFGYVPPPAIPLEEVLKGLPEPDMVVPEE</sequence>
<dbReference type="AlphaFoldDB" id="A0A371B5N8"/>
<organism evidence="2 3">
    <name type="scientific">Sphingorhabdus pulchriflava</name>
    <dbReference type="NCBI Taxonomy" id="2292257"/>
    <lineage>
        <taxon>Bacteria</taxon>
        <taxon>Pseudomonadati</taxon>
        <taxon>Pseudomonadota</taxon>
        <taxon>Alphaproteobacteria</taxon>
        <taxon>Sphingomonadales</taxon>
        <taxon>Sphingomonadaceae</taxon>
        <taxon>Sphingorhabdus</taxon>
    </lineage>
</organism>
<protein>
    <submittedName>
        <fullName evidence="2">Uncharacterized protein</fullName>
    </submittedName>
</protein>
<gene>
    <name evidence="2" type="ORF">DXH95_12890</name>
</gene>
<accession>A0A371B5N8</accession>
<feature type="signal peptide" evidence="1">
    <location>
        <begin position="1"/>
        <end position="23"/>
    </location>
</feature>
<evidence type="ECO:0000313" key="2">
    <source>
        <dbReference type="EMBL" id="RDV02822.1"/>
    </source>
</evidence>
<reference evidence="3" key="1">
    <citation type="submission" date="2018-08" db="EMBL/GenBank/DDBJ databases">
        <authorList>
            <person name="Kim S.-J."/>
            <person name="Jung G.-Y."/>
        </authorList>
    </citation>
    <scope>NUCLEOTIDE SEQUENCE [LARGE SCALE GENOMIC DNA]</scope>
    <source>
        <strain evidence="3">GY_G</strain>
    </source>
</reference>
<dbReference type="EMBL" id="QRGP01000002">
    <property type="protein sequence ID" value="RDV02822.1"/>
    <property type="molecule type" value="Genomic_DNA"/>
</dbReference>
<evidence type="ECO:0000256" key="1">
    <source>
        <dbReference type="SAM" id="SignalP"/>
    </source>
</evidence>
<keyword evidence="1" id="KW-0732">Signal</keyword>
<dbReference type="Proteomes" id="UP000263833">
    <property type="component" value="Unassembled WGS sequence"/>
</dbReference>
<keyword evidence="3" id="KW-1185">Reference proteome</keyword>
<evidence type="ECO:0000313" key="3">
    <source>
        <dbReference type="Proteomes" id="UP000263833"/>
    </source>
</evidence>